<dbReference type="SUPFAM" id="SSF55831">
    <property type="entry name" value="Thymidylate synthase/dCMP hydroxymethylase"/>
    <property type="match status" value="1"/>
</dbReference>
<dbReference type="GO" id="GO:0004146">
    <property type="term" value="F:dihydrofolate reductase activity"/>
    <property type="evidence" value="ECO:0007669"/>
    <property type="project" value="TreeGrafter"/>
</dbReference>
<keyword evidence="4" id="KW-0808">Transferase</keyword>
<keyword evidence="3" id="KW-0489">Methyltransferase</keyword>
<dbReference type="Proteomes" id="UP000887159">
    <property type="component" value="Unassembled WGS sequence"/>
</dbReference>
<evidence type="ECO:0000256" key="3">
    <source>
        <dbReference type="ARBA" id="ARBA00022603"/>
    </source>
</evidence>
<dbReference type="AlphaFoldDB" id="A0A8X6S3T0"/>
<evidence type="ECO:0000256" key="1">
    <source>
        <dbReference type="ARBA" id="ARBA00004992"/>
    </source>
</evidence>
<evidence type="ECO:0000256" key="4">
    <source>
        <dbReference type="ARBA" id="ARBA00022679"/>
    </source>
</evidence>
<dbReference type="InterPro" id="IPR036926">
    <property type="entry name" value="Thymidate_synth/dCMP_Mease_sf"/>
</dbReference>
<dbReference type="InterPro" id="IPR045097">
    <property type="entry name" value="Thymidate_synth/dCMP_Mease"/>
</dbReference>
<dbReference type="EMBL" id="BMAU01021233">
    <property type="protein sequence ID" value="GFY02352.1"/>
    <property type="molecule type" value="Genomic_DNA"/>
</dbReference>
<reference evidence="6" key="1">
    <citation type="submission" date="2020-08" db="EMBL/GenBank/DDBJ databases">
        <title>Multicomponent nature underlies the extraordinary mechanical properties of spider dragline silk.</title>
        <authorList>
            <person name="Kono N."/>
            <person name="Nakamura H."/>
            <person name="Mori M."/>
            <person name="Yoshida Y."/>
            <person name="Ohtoshi R."/>
            <person name="Malay A.D."/>
            <person name="Moran D.A.P."/>
            <person name="Tomita M."/>
            <person name="Numata K."/>
            <person name="Arakawa K."/>
        </authorList>
    </citation>
    <scope>NUCLEOTIDE SEQUENCE</scope>
</reference>
<evidence type="ECO:0000313" key="7">
    <source>
        <dbReference type="Proteomes" id="UP000887159"/>
    </source>
</evidence>
<dbReference type="GO" id="GO:0005829">
    <property type="term" value="C:cytosol"/>
    <property type="evidence" value="ECO:0007669"/>
    <property type="project" value="TreeGrafter"/>
</dbReference>
<dbReference type="GO" id="GO:0032259">
    <property type="term" value="P:methylation"/>
    <property type="evidence" value="ECO:0007669"/>
    <property type="project" value="UniProtKB-KW"/>
</dbReference>
<dbReference type="GO" id="GO:0005739">
    <property type="term" value="C:mitochondrion"/>
    <property type="evidence" value="ECO:0007669"/>
    <property type="project" value="TreeGrafter"/>
</dbReference>
<evidence type="ECO:0000313" key="6">
    <source>
        <dbReference type="EMBL" id="GFY02352.1"/>
    </source>
</evidence>
<comment type="pathway">
    <text evidence="1">Pyrimidine metabolism; dTTP biosynthesis.</text>
</comment>
<dbReference type="GO" id="GO:0006231">
    <property type="term" value="P:dTMP biosynthetic process"/>
    <property type="evidence" value="ECO:0007669"/>
    <property type="project" value="TreeGrafter"/>
</dbReference>
<proteinExistence type="predicted"/>
<accession>A0A8X6S3T0</accession>
<dbReference type="Pfam" id="PF00303">
    <property type="entry name" value="Thymidylat_synt"/>
    <property type="match status" value="1"/>
</dbReference>
<sequence>MSYIAINCLQAFLTLPYPARLCNVSPMEHTSDVMGMQLQPLWNVEFCLKVGNRHKISLDTIWELYQPMPHQMTACIQVRGTFPLITTKKVFWRGICEELLWFISGSTDANVLKKKNVHIWDANSSKEYMKSINLSYPEEGLVLLTEIDSPRERLNSSLIMRTNLSHQPPHHAAVGGINFQTIFELMFLSIFYANQFRKVIESTSEISTVITVNYPGPPRLAMKRLRASKKASEDKAFTNSRCSAR</sequence>
<feature type="domain" description="Thymidylate synthase/dCMP hydroxymethylase" evidence="5">
    <location>
        <begin position="78"/>
        <end position="128"/>
    </location>
</feature>
<organism evidence="6 7">
    <name type="scientific">Trichonephila clavipes</name>
    <name type="common">Golden silk orbweaver</name>
    <name type="synonym">Nephila clavipes</name>
    <dbReference type="NCBI Taxonomy" id="2585209"/>
    <lineage>
        <taxon>Eukaryota</taxon>
        <taxon>Metazoa</taxon>
        <taxon>Ecdysozoa</taxon>
        <taxon>Arthropoda</taxon>
        <taxon>Chelicerata</taxon>
        <taxon>Arachnida</taxon>
        <taxon>Araneae</taxon>
        <taxon>Araneomorphae</taxon>
        <taxon>Entelegynae</taxon>
        <taxon>Araneoidea</taxon>
        <taxon>Nephilidae</taxon>
        <taxon>Trichonephila</taxon>
    </lineage>
</organism>
<gene>
    <name evidence="6" type="ORF">TNCV_3502341</name>
</gene>
<dbReference type="Gene3D" id="3.30.572.10">
    <property type="entry name" value="Thymidylate synthase/dCMP hydroxymethylase domain"/>
    <property type="match status" value="1"/>
</dbReference>
<protein>
    <recommendedName>
        <fullName evidence="2">Thymidylate synthase</fullName>
    </recommendedName>
</protein>
<comment type="caution">
    <text evidence="6">The sequence shown here is derived from an EMBL/GenBank/DDBJ whole genome shotgun (WGS) entry which is preliminary data.</text>
</comment>
<evidence type="ECO:0000256" key="2">
    <source>
        <dbReference type="ARBA" id="ARBA00015931"/>
    </source>
</evidence>
<dbReference type="PANTHER" id="PTHR11548">
    <property type="entry name" value="THYMIDYLATE SYNTHASE 1"/>
    <property type="match status" value="1"/>
</dbReference>
<evidence type="ECO:0000259" key="5">
    <source>
        <dbReference type="Pfam" id="PF00303"/>
    </source>
</evidence>
<dbReference type="InterPro" id="IPR023451">
    <property type="entry name" value="Thymidate_synth/dCMP_Mease_dom"/>
</dbReference>
<name>A0A8X6S3T0_TRICX</name>
<keyword evidence="7" id="KW-1185">Reference proteome</keyword>
<dbReference type="PANTHER" id="PTHR11548:SF2">
    <property type="entry name" value="THYMIDYLATE SYNTHASE"/>
    <property type="match status" value="1"/>
</dbReference>
<dbReference type="GO" id="GO:0004799">
    <property type="term" value="F:thymidylate synthase activity"/>
    <property type="evidence" value="ECO:0007669"/>
    <property type="project" value="TreeGrafter"/>
</dbReference>